<dbReference type="PROSITE" id="PS50005">
    <property type="entry name" value="TPR"/>
    <property type="match status" value="1"/>
</dbReference>
<dbReference type="SUPFAM" id="SSF48452">
    <property type="entry name" value="TPR-like"/>
    <property type="match status" value="1"/>
</dbReference>
<dbReference type="RefSeq" id="WP_245918222.1">
    <property type="nucleotide sequence ID" value="NZ_BFAZ01000003.1"/>
</dbReference>
<organism evidence="2 3">
    <name type="scientific">Leptospira ellinghausenii</name>
    <dbReference type="NCBI Taxonomy" id="1917822"/>
    <lineage>
        <taxon>Bacteria</taxon>
        <taxon>Pseudomonadati</taxon>
        <taxon>Spirochaetota</taxon>
        <taxon>Spirochaetia</taxon>
        <taxon>Leptospirales</taxon>
        <taxon>Leptospiraceae</taxon>
        <taxon>Leptospira</taxon>
    </lineage>
</organism>
<accession>A0A2P2D9I6</accession>
<dbReference type="AlphaFoldDB" id="A0A2P2D9I6"/>
<gene>
    <name evidence="2" type="ORF">LPTSP2_05000</name>
</gene>
<dbReference type="SMART" id="SM00028">
    <property type="entry name" value="TPR"/>
    <property type="match status" value="1"/>
</dbReference>
<dbReference type="Gene3D" id="1.25.40.10">
    <property type="entry name" value="Tetratricopeptide repeat domain"/>
    <property type="match status" value="1"/>
</dbReference>
<dbReference type="EMBL" id="BFAZ01000003">
    <property type="protein sequence ID" value="GBF41228.1"/>
    <property type="molecule type" value="Genomic_DNA"/>
</dbReference>
<comment type="caution">
    <text evidence="2">The sequence shown here is derived from an EMBL/GenBank/DDBJ whole genome shotgun (WGS) entry which is preliminary data.</text>
</comment>
<evidence type="ECO:0000256" key="1">
    <source>
        <dbReference type="PROSITE-ProRule" id="PRU00339"/>
    </source>
</evidence>
<keyword evidence="1" id="KW-0802">TPR repeat</keyword>
<sequence>MLETVYYESLMKVDAKKALATLDKAREEKEKGSYETALTLYREYLSMVDPSFTHGVWNTMAEILFENKDYEKALSHCNRALELMKDFIPALELRAKIQNALGNTTAMKNDLNTINKLNAIEQAKWDDPNHYYHYK</sequence>
<feature type="repeat" description="TPR" evidence="1">
    <location>
        <begin position="54"/>
        <end position="87"/>
    </location>
</feature>
<dbReference type="InterPro" id="IPR019734">
    <property type="entry name" value="TPR_rpt"/>
</dbReference>
<evidence type="ECO:0000313" key="2">
    <source>
        <dbReference type="EMBL" id="GBF41228.1"/>
    </source>
</evidence>
<dbReference type="Proteomes" id="UP000245206">
    <property type="component" value="Unassembled WGS sequence"/>
</dbReference>
<proteinExistence type="predicted"/>
<dbReference type="InterPro" id="IPR011990">
    <property type="entry name" value="TPR-like_helical_dom_sf"/>
</dbReference>
<reference evidence="3" key="1">
    <citation type="journal article" date="2019" name="Microbiol. Immunol.">
        <title>Molecular and phenotypic characterization of Leptospira johnsonii sp. nov., Leptospira ellinghausenii sp. nov. and Leptospira ryugenii sp. nov. isolated from soil and water in Japan.</title>
        <authorList>
            <person name="Masuzawa T."/>
            <person name="Saito M."/>
            <person name="Nakao R."/>
            <person name="Nikaido Y."/>
            <person name="Matsumoto M."/>
            <person name="Ogawa M."/>
            <person name="Yokoyama M."/>
            <person name="Hidaka Y."/>
            <person name="Tomita J."/>
            <person name="Sakakibara K."/>
            <person name="Suzuki K."/>
            <person name="Yasuda S."/>
            <person name="Sato H."/>
            <person name="Yamaguchi M."/>
            <person name="Yoshida S.I."/>
            <person name="Koizumi N."/>
            <person name="Kawamura Y."/>
        </authorList>
    </citation>
    <scope>NUCLEOTIDE SEQUENCE [LARGE SCALE GENOMIC DNA]</scope>
    <source>
        <strain evidence="3">E18</strain>
    </source>
</reference>
<keyword evidence="3" id="KW-1185">Reference proteome</keyword>
<evidence type="ECO:0000313" key="3">
    <source>
        <dbReference type="Proteomes" id="UP000245206"/>
    </source>
</evidence>
<dbReference type="Pfam" id="PF13424">
    <property type="entry name" value="TPR_12"/>
    <property type="match status" value="1"/>
</dbReference>
<protein>
    <submittedName>
        <fullName evidence="2">Uncharacterized protein</fullName>
    </submittedName>
</protein>
<name>A0A2P2D9I6_9LEPT</name>